<gene>
    <name evidence="2" type="ORF">DFH07DRAFT_945807</name>
</gene>
<evidence type="ECO:0000313" key="2">
    <source>
        <dbReference type="EMBL" id="KAJ7727997.1"/>
    </source>
</evidence>
<accession>A0AAD7HUP6</accession>
<protein>
    <submittedName>
        <fullName evidence="2">Uncharacterized protein</fullName>
    </submittedName>
</protein>
<dbReference type="AlphaFoldDB" id="A0AAD7HUP6"/>
<evidence type="ECO:0000313" key="3">
    <source>
        <dbReference type="Proteomes" id="UP001215280"/>
    </source>
</evidence>
<dbReference type="Proteomes" id="UP001215280">
    <property type="component" value="Unassembled WGS sequence"/>
</dbReference>
<reference evidence="2" key="1">
    <citation type="submission" date="2023-03" db="EMBL/GenBank/DDBJ databases">
        <title>Massive genome expansion in bonnet fungi (Mycena s.s.) driven by repeated elements and novel gene families across ecological guilds.</title>
        <authorList>
            <consortium name="Lawrence Berkeley National Laboratory"/>
            <person name="Harder C.B."/>
            <person name="Miyauchi S."/>
            <person name="Viragh M."/>
            <person name="Kuo A."/>
            <person name="Thoen E."/>
            <person name="Andreopoulos B."/>
            <person name="Lu D."/>
            <person name="Skrede I."/>
            <person name="Drula E."/>
            <person name="Henrissat B."/>
            <person name="Morin E."/>
            <person name="Kohler A."/>
            <person name="Barry K."/>
            <person name="LaButti K."/>
            <person name="Morin E."/>
            <person name="Salamov A."/>
            <person name="Lipzen A."/>
            <person name="Mereny Z."/>
            <person name="Hegedus B."/>
            <person name="Baldrian P."/>
            <person name="Stursova M."/>
            <person name="Weitz H."/>
            <person name="Taylor A."/>
            <person name="Grigoriev I.V."/>
            <person name="Nagy L.G."/>
            <person name="Martin F."/>
            <person name="Kauserud H."/>
        </authorList>
    </citation>
    <scope>NUCLEOTIDE SEQUENCE</scope>
    <source>
        <strain evidence="2">CBHHK188m</strain>
    </source>
</reference>
<feature type="region of interest" description="Disordered" evidence="1">
    <location>
        <begin position="214"/>
        <end position="242"/>
    </location>
</feature>
<evidence type="ECO:0000256" key="1">
    <source>
        <dbReference type="SAM" id="MobiDB-lite"/>
    </source>
</evidence>
<dbReference type="EMBL" id="JARJLG010000208">
    <property type="protein sequence ID" value="KAJ7727997.1"/>
    <property type="molecule type" value="Genomic_DNA"/>
</dbReference>
<name>A0AAD7HUP6_9AGAR</name>
<organism evidence="2 3">
    <name type="scientific">Mycena maculata</name>
    <dbReference type="NCBI Taxonomy" id="230809"/>
    <lineage>
        <taxon>Eukaryota</taxon>
        <taxon>Fungi</taxon>
        <taxon>Dikarya</taxon>
        <taxon>Basidiomycota</taxon>
        <taxon>Agaricomycotina</taxon>
        <taxon>Agaricomycetes</taxon>
        <taxon>Agaricomycetidae</taxon>
        <taxon>Agaricales</taxon>
        <taxon>Marasmiineae</taxon>
        <taxon>Mycenaceae</taxon>
        <taxon>Mycena</taxon>
    </lineage>
</organism>
<keyword evidence="3" id="KW-1185">Reference proteome</keyword>
<sequence length="264" mass="29171">MSGTIWACRPDEHLDSDNFYSDKALGYCDYRYSGFLDAKGIFLHASIAFLTALSAEQITKAFLVEKGVVEADAVEGIDDAVVIPDYRSRIDAAIPLLQSWITMKPAAPAEIFENPLFQALPQVGNLLFKERMKAKVETDSPIDLKLLDSLVSCPRSLNELNLSGIHAFCRFPDANGSMSYVQAKEVARMLRMVRPYCVWGENWIPPADCKALVDDKKPADGEDPEKDEDADNNEDPDDNEDGLHFIGELIHVFDAVPPGGTACN</sequence>
<comment type="caution">
    <text evidence="2">The sequence shown here is derived from an EMBL/GenBank/DDBJ whole genome shotgun (WGS) entry which is preliminary data.</text>
</comment>
<feature type="compositionally biased region" description="Acidic residues" evidence="1">
    <location>
        <begin position="221"/>
        <end position="240"/>
    </location>
</feature>
<proteinExistence type="predicted"/>